<dbReference type="EMBL" id="CP006664">
    <property type="protein sequence ID" value="AIJ08574.1"/>
    <property type="molecule type" value="Genomic_DNA"/>
</dbReference>
<proteinExistence type="predicted"/>
<dbReference type="HOGENOM" id="CLU_3061092_0_0_6"/>
<dbReference type="Proteomes" id="UP000028681">
    <property type="component" value="Chromosome"/>
</dbReference>
<accession>A0A076LSL0</accession>
<dbReference type="AlphaFoldDB" id="A0A076LSL0"/>
<gene>
    <name evidence="1" type="ORF">ETEE_2130</name>
</gene>
<dbReference type="KEGG" id="ete:ETEE_2130"/>
<organism evidence="1 2">
    <name type="scientific">Edwardsiella anguillarum ET080813</name>
    <dbReference type="NCBI Taxonomy" id="667120"/>
    <lineage>
        <taxon>Bacteria</taxon>
        <taxon>Pseudomonadati</taxon>
        <taxon>Pseudomonadota</taxon>
        <taxon>Gammaproteobacteria</taxon>
        <taxon>Enterobacterales</taxon>
        <taxon>Hafniaceae</taxon>
        <taxon>Edwardsiella</taxon>
    </lineage>
</organism>
<evidence type="ECO:0000313" key="1">
    <source>
        <dbReference type="EMBL" id="AIJ08574.1"/>
    </source>
</evidence>
<name>A0A076LSL0_9GAMM</name>
<sequence length="53" mass="6098">MQFIVCAISFAACSGIVVFTGENWRLRWRLSAAKSMMSAVGYAYTFRERRMVK</sequence>
<protein>
    <submittedName>
        <fullName evidence="1">Uncharacterized protein</fullName>
    </submittedName>
</protein>
<evidence type="ECO:0000313" key="2">
    <source>
        <dbReference type="Proteomes" id="UP000028681"/>
    </source>
</evidence>
<reference evidence="1 2" key="1">
    <citation type="journal article" date="2012" name="PLoS ONE">
        <title>Edwardsiella comparative phylogenomics reveal the new intra/inter-species taxonomic relationships, virulence evolution and niche adaptation mechanisms.</title>
        <authorList>
            <person name="Yang M."/>
            <person name="Lv Y."/>
            <person name="Xiao J."/>
            <person name="Wu H."/>
            <person name="Zheng H."/>
            <person name="Liu Q."/>
            <person name="Zhang Y."/>
            <person name="Wang Q."/>
        </authorList>
    </citation>
    <scope>NUCLEOTIDE SEQUENCE [LARGE SCALE GENOMIC DNA]</scope>
    <source>
        <strain evidence="2">080813</strain>
    </source>
</reference>